<dbReference type="SMART" id="SM00244">
    <property type="entry name" value="PHB"/>
    <property type="match status" value="1"/>
</dbReference>
<dbReference type="InterPro" id="IPR001972">
    <property type="entry name" value="Stomatin_HflK_fam"/>
</dbReference>
<name>A0A255DZD7_9ACTN</name>
<evidence type="ECO:0000259" key="2">
    <source>
        <dbReference type="SMART" id="SM00244"/>
    </source>
</evidence>
<dbReference type="PANTHER" id="PTHR10264:SF83">
    <property type="entry name" value="BLL5629 PROTEIN"/>
    <property type="match status" value="1"/>
</dbReference>
<dbReference type="Gene3D" id="3.30.479.30">
    <property type="entry name" value="Band 7 domain"/>
    <property type="match status" value="1"/>
</dbReference>
<dbReference type="GO" id="GO:0005886">
    <property type="term" value="C:plasma membrane"/>
    <property type="evidence" value="ECO:0007669"/>
    <property type="project" value="InterPro"/>
</dbReference>
<comment type="caution">
    <text evidence="3">The sequence shown here is derived from an EMBL/GenBank/DDBJ whole genome shotgun (WGS) entry which is preliminary data.</text>
</comment>
<accession>A0A255DZD7</accession>
<dbReference type="InterPro" id="IPR043202">
    <property type="entry name" value="Band-7_stomatin-like"/>
</dbReference>
<dbReference type="InterPro" id="IPR001107">
    <property type="entry name" value="Band_7"/>
</dbReference>
<proteinExistence type="inferred from homology"/>
<dbReference type="RefSeq" id="WP_094451962.1">
    <property type="nucleotide sequence ID" value="NZ_NMVI01000029.1"/>
</dbReference>
<dbReference type="InterPro" id="IPR036013">
    <property type="entry name" value="Band_7/SPFH_dom_sf"/>
</dbReference>
<gene>
    <name evidence="3" type="ORF">CGZ92_13910</name>
</gene>
<dbReference type="Pfam" id="PF01145">
    <property type="entry name" value="Band_7"/>
    <property type="match status" value="1"/>
</dbReference>
<organism evidence="3 4">
    <name type="scientific">Parenemella sanctibonifatiensis</name>
    <dbReference type="NCBI Taxonomy" id="2016505"/>
    <lineage>
        <taxon>Bacteria</taxon>
        <taxon>Bacillati</taxon>
        <taxon>Actinomycetota</taxon>
        <taxon>Actinomycetes</taxon>
        <taxon>Propionibacteriales</taxon>
        <taxon>Propionibacteriaceae</taxon>
        <taxon>Parenemella</taxon>
    </lineage>
</organism>
<dbReference type="PANTHER" id="PTHR10264">
    <property type="entry name" value="BAND 7 PROTEIN-RELATED"/>
    <property type="match status" value="1"/>
</dbReference>
<protein>
    <submittedName>
        <fullName evidence="3">Peptidase</fullName>
    </submittedName>
</protein>
<evidence type="ECO:0000256" key="1">
    <source>
        <dbReference type="ARBA" id="ARBA00008164"/>
    </source>
</evidence>
<dbReference type="EMBL" id="NMVI01000029">
    <property type="protein sequence ID" value="OYN84131.1"/>
    <property type="molecule type" value="Genomic_DNA"/>
</dbReference>
<dbReference type="SUPFAM" id="SSF117892">
    <property type="entry name" value="Band 7/SPFH domain"/>
    <property type="match status" value="1"/>
</dbReference>
<feature type="domain" description="Band 7" evidence="2">
    <location>
        <begin position="2"/>
        <end position="160"/>
    </location>
</feature>
<dbReference type="PRINTS" id="PR00721">
    <property type="entry name" value="STOMATIN"/>
</dbReference>
<dbReference type="Proteomes" id="UP000216533">
    <property type="component" value="Unassembled WGS sequence"/>
</dbReference>
<evidence type="ECO:0000313" key="3">
    <source>
        <dbReference type="EMBL" id="OYN84131.1"/>
    </source>
</evidence>
<sequence>MFRTDFVHTYESLLEFSAKGVRVLGPGRHRRQRDCTYTLVDRRAFTIEIKPQEIPTAGGMAVRASAVVEARVMEPVTYITESVEPRNRVYAATQIALREAISSLTFEEVLERKVDLSEQLPAVLAAAAAVGLEVLDVSLKDVGAPYDLEQAHRATAIAELTAKADLERARSEAATLRIRANSVKLLEQHPLLARLQLLEAMPMGTKLVINGIDVEVDSDEG</sequence>
<comment type="similarity">
    <text evidence="1">Belongs to the band 7/mec-2 family.</text>
</comment>
<evidence type="ECO:0000313" key="4">
    <source>
        <dbReference type="Proteomes" id="UP000216533"/>
    </source>
</evidence>
<dbReference type="AlphaFoldDB" id="A0A255DZD7"/>
<reference evidence="3 4" key="1">
    <citation type="submission" date="2017-07" db="EMBL/GenBank/DDBJ databases">
        <title>Draft whole genome sequences of clinical Proprionibacteriaceae strains.</title>
        <authorList>
            <person name="Bernier A.-M."/>
            <person name="Bernard K."/>
            <person name="Domingo M.-C."/>
        </authorList>
    </citation>
    <scope>NUCLEOTIDE SEQUENCE [LARGE SCALE GENOMIC DNA]</scope>
    <source>
        <strain evidence="3 4">NML 160184</strain>
    </source>
</reference>